<proteinExistence type="predicted"/>
<evidence type="ECO:0000313" key="2">
    <source>
        <dbReference type="EMBL" id="SVA25078.1"/>
    </source>
</evidence>
<dbReference type="InterPro" id="IPR000120">
    <property type="entry name" value="Amidase"/>
</dbReference>
<feature type="non-terminal residue" evidence="2">
    <location>
        <position position="1"/>
    </location>
</feature>
<reference evidence="2" key="1">
    <citation type="submission" date="2018-05" db="EMBL/GenBank/DDBJ databases">
        <authorList>
            <person name="Lanie J.A."/>
            <person name="Ng W.-L."/>
            <person name="Kazmierczak K.M."/>
            <person name="Andrzejewski T.M."/>
            <person name="Davidsen T.M."/>
            <person name="Wayne K.J."/>
            <person name="Tettelin H."/>
            <person name="Glass J.I."/>
            <person name="Rusch D."/>
            <person name="Podicherti R."/>
            <person name="Tsui H.-C.T."/>
            <person name="Winkler M.E."/>
        </authorList>
    </citation>
    <scope>NUCLEOTIDE SEQUENCE</scope>
</reference>
<sequence length="457" mass="47402">VPVTWQGDVVSLVEAFRNGGRSPVDEAEATLAAIEASDLNAFSFVDADGVMERAAIADVSLPLGGVPIGVKELHQVEGWPDTDASLLFAERYADHDTTMVARLKAAGANLVGLTTASEFGGLNCSTTKLNGITRNPWDRAATPGGSSGGSAAAVAGGLVPIATGGDGGGSIRIPAGFCGLVGMKGTAGRIPRGPHTTIGPMTVVSGCLARSVRDAARWYDVCAGFDARDPYSLPAEADWEEGLDSTDLRGLRAVISPDLGSAIISDAVRARVQEAGEALAASIGLDLVDVEVSLPSITWEWAVANQVGLVREVGDLWPGCEEQMTKSMAFGVRMGIERFDIEVAGRVEAARTEANRRMADLFDSVDVVICASNPDVAFPAEVESNTRVAGEKAPAGNNGALTIPANVSGNPAVSVPAGLVDGLPVGVQFIGRQHTDRMVLDLAAEWERLAPWPLVGP</sequence>
<gene>
    <name evidence="2" type="ORF">METZ01_LOCUS77932</name>
</gene>
<name>A0A381UBV3_9ZZZZ</name>
<dbReference type="PANTHER" id="PTHR11895:SF7">
    <property type="entry name" value="GLUTAMYL-TRNA(GLN) AMIDOTRANSFERASE SUBUNIT A, MITOCHONDRIAL"/>
    <property type="match status" value="1"/>
</dbReference>
<dbReference type="PROSITE" id="PS00571">
    <property type="entry name" value="AMIDASES"/>
    <property type="match status" value="1"/>
</dbReference>
<evidence type="ECO:0000259" key="1">
    <source>
        <dbReference type="Pfam" id="PF01425"/>
    </source>
</evidence>
<dbReference type="GO" id="GO:0003824">
    <property type="term" value="F:catalytic activity"/>
    <property type="evidence" value="ECO:0007669"/>
    <property type="project" value="InterPro"/>
</dbReference>
<dbReference type="InterPro" id="IPR023631">
    <property type="entry name" value="Amidase_dom"/>
</dbReference>
<dbReference type="InterPro" id="IPR036928">
    <property type="entry name" value="AS_sf"/>
</dbReference>
<accession>A0A381UBV3</accession>
<dbReference type="InterPro" id="IPR020556">
    <property type="entry name" value="Amidase_CS"/>
</dbReference>
<dbReference type="Gene3D" id="3.90.1300.10">
    <property type="entry name" value="Amidase signature (AS) domain"/>
    <property type="match status" value="1"/>
</dbReference>
<dbReference type="PANTHER" id="PTHR11895">
    <property type="entry name" value="TRANSAMIDASE"/>
    <property type="match status" value="1"/>
</dbReference>
<feature type="domain" description="Amidase" evidence="1">
    <location>
        <begin position="28"/>
        <end position="440"/>
    </location>
</feature>
<protein>
    <recommendedName>
        <fullName evidence="1">Amidase domain-containing protein</fullName>
    </recommendedName>
</protein>
<dbReference type="AlphaFoldDB" id="A0A381UBV3"/>
<dbReference type="SUPFAM" id="SSF75304">
    <property type="entry name" value="Amidase signature (AS) enzymes"/>
    <property type="match status" value="1"/>
</dbReference>
<dbReference type="Pfam" id="PF01425">
    <property type="entry name" value="Amidase"/>
    <property type="match status" value="1"/>
</dbReference>
<dbReference type="EMBL" id="UINC01006036">
    <property type="protein sequence ID" value="SVA25078.1"/>
    <property type="molecule type" value="Genomic_DNA"/>
</dbReference>
<organism evidence="2">
    <name type="scientific">marine metagenome</name>
    <dbReference type="NCBI Taxonomy" id="408172"/>
    <lineage>
        <taxon>unclassified sequences</taxon>
        <taxon>metagenomes</taxon>
        <taxon>ecological metagenomes</taxon>
    </lineage>
</organism>